<accession>A0A9X4PA74</accession>
<evidence type="ECO:0000313" key="1">
    <source>
        <dbReference type="EMBL" id="MDG6894547.1"/>
    </source>
</evidence>
<sequence>MSKFIVNSFQVPNIVVDEFLGELTDEELKCYLYIMRWTGSSGRGYENIPSYRIMIDTGLNEADFKDALKRLIELGLIATPDNSKGA</sequence>
<dbReference type="EMBL" id="LWID01000001">
    <property type="protein sequence ID" value="MDG6894547.1"/>
    <property type="molecule type" value="Genomic_DNA"/>
</dbReference>
<reference evidence="1" key="1">
    <citation type="submission" date="2016-03" db="EMBL/GenBank/DDBJ databases">
        <title>Co-evolution between Pasteurellaceae and their hosts.</title>
        <authorList>
            <person name="Hansen M.J."/>
            <person name="Bojesen A.M."/>
            <person name="Planet P."/>
        </authorList>
    </citation>
    <scope>NUCLEOTIDE SEQUENCE</scope>
    <source>
        <strain evidence="1">146/S8/89</strain>
    </source>
</reference>
<dbReference type="AlphaFoldDB" id="A0A9X4PA74"/>
<keyword evidence="2" id="KW-1185">Reference proteome</keyword>
<gene>
    <name evidence="1" type="ORF">A6A20_02650</name>
</gene>
<name>A0A9X4PA74_9PAST</name>
<dbReference type="Gene3D" id="1.10.10.10">
    <property type="entry name" value="Winged helix-like DNA-binding domain superfamily/Winged helix DNA-binding domain"/>
    <property type="match status" value="1"/>
</dbReference>
<dbReference type="InterPro" id="IPR036388">
    <property type="entry name" value="WH-like_DNA-bd_sf"/>
</dbReference>
<protein>
    <submittedName>
        <fullName evidence="1">Uncharacterized protein</fullName>
    </submittedName>
</protein>
<comment type="caution">
    <text evidence="1">The sequence shown here is derived from an EMBL/GenBank/DDBJ whole genome shotgun (WGS) entry which is preliminary data.</text>
</comment>
<dbReference type="Proteomes" id="UP001155500">
    <property type="component" value="Unassembled WGS sequence"/>
</dbReference>
<evidence type="ECO:0000313" key="2">
    <source>
        <dbReference type="Proteomes" id="UP001155500"/>
    </source>
</evidence>
<organism evidence="1 2">
    <name type="scientific">Volucribacter amazonae</name>
    <dbReference type="NCBI Taxonomy" id="256731"/>
    <lineage>
        <taxon>Bacteria</taxon>
        <taxon>Pseudomonadati</taxon>
        <taxon>Pseudomonadota</taxon>
        <taxon>Gammaproteobacteria</taxon>
        <taxon>Pasteurellales</taxon>
        <taxon>Pasteurellaceae</taxon>
        <taxon>Volucribacter</taxon>
    </lineage>
</organism>
<dbReference type="RefSeq" id="WP_279572020.1">
    <property type="nucleotide sequence ID" value="NZ_LWID01000001.1"/>
</dbReference>
<proteinExistence type="predicted"/>